<evidence type="ECO:0000313" key="3">
    <source>
        <dbReference type="Proteomes" id="UP000653002"/>
    </source>
</evidence>
<organism evidence="2 3">
    <name type="scientific">Xanthomonas citri pv. citri</name>
    <dbReference type="NCBI Taxonomy" id="611301"/>
    <lineage>
        <taxon>Bacteria</taxon>
        <taxon>Pseudomonadati</taxon>
        <taxon>Pseudomonadota</taxon>
        <taxon>Gammaproteobacteria</taxon>
        <taxon>Lysobacterales</taxon>
        <taxon>Lysobacteraceae</taxon>
        <taxon>Xanthomonas</taxon>
    </lineage>
</organism>
<feature type="domain" description="Peptidase M24" evidence="1">
    <location>
        <begin position="26"/>
        <end position="86"/>
    </location>
</feature>
<dbReference type="InterPro" id="IPR050659">
    <property type="entry name" value="Peptidase_M24B"/>
</dbReference>
<dbReference type="InterPro" id="IPR036005">
    <property type="entry name" value="Creatinase/aminopeptidase-like"/>
</dbReference>
<sequence length="86" mass="9452">MPFELLPESKLISDCRIVKDAAEIAELQKAQNVADAAFAEVLKHVKVGMTEIELRNEFDYLIRKFGGDDNSFDTIVGSGPNGALCH</sequence>
<gene>
    <name evidence="2" type="ORF">GUH15_22905</name>
</gene>
<feature type="non-terminal residue" evidence="2">
    <location>
        <position position="86"/>
    </location>
</feature>
<protein>
    <submittedName>
        <fullName evidence="2">M24 family metallopeptidase</fullName>
    </submittedName>
</protein>
<dbReference type="EMBL" id="JAABFR010001751">
    <property type="protein sequence ID" value="MBD4338850.1"/>
    <property type="molecule type" value="Genomic_DNA"/>
</dbReference>
<dbReference type="Pfam" id="PF00557">
    <property type="entry name" value="Peptidase_M24"/>
    <property type="match status" value="1"/>
</dbReference>
<comment type="caution">
    <text evidence="2">The sequence shown here is derived from an EMBL/GenBank/DDBJ whole genome shotgun (WGS) entry which is preliminary data.</text>
</comment>
<proteinExistence type="predicted"/>
<dbReference type="AlphaFoldDB" id="A0A8I0HBN5"/>
<name>A0A8I0HBN5_XANCI</name>
<dbReference type="PANTHER" id="PTHR46112">
    <property type="entry name" value="AMINOPEPTIDASE"/>
    <property type="match status" value="1"/>
</dbReference>
<dbReference type="SUPFAM" id="SSF55920">
    <property type="entry name" value="Creatinase/aminopeptidase"/>
    <property type="match status" value="1"/>
</dbReference>
<dbReference type="PANTHER" id="PTHR46112:SF3">
    <property type="entry name" value="AMINOPEPTIDASE YPDF"/>
    <property type="match status" value="1"/>
</dbReference>
<evidence type="ECO:0000313" key="2">
    <source>
        <dbReference type="EMBL" id="MBD4338850.1"/>
    </source>
</evidence>
<dbReference type="InterPro" id="IPR000994">
    <property type="entry name" value="Pept_M24"/>
</dbReference>
<accession>A0A8I0HBN5</accession>
<reference evidence="2" key="1">
    <citation type="submission" date="2020-01" db="EMBL/GenBank/DDBJ databases">
        <authorList>
            <person name="Richard D."/>
        </authorList>
    </citation>
    <scope>NUCLEOTIDE SEQUENCE</scope>
    <source>
        <strain evidence="2">JP541</strain>
    </source>
</reference>
<dbReference type="Proteomes" id="UP000653002">
    <property type="component" value="Unassembled WGS sequence"/>
</dbReference>
<evidence type="ECO:0000259" key="1">
    <source>
        <dbReference type="Pfam" id="PF00557"/>
    </source>
</evidence>
<dbReference type="Gene3D" id="3.90.230.10">
    <property type="entry name" value="Creatinase/methionine aminopeptidase superfamily"/>
    <property type="match status" value="1"/>
</dbReference>